<evidence type="ECO:0000256" key="2">
    <source>
        <dbReference type="ARBA" id="ARBA00023125"/>
    </source>
</evidence>
<dbReference type="InterPro" id="IPR008920">
    <property type="entry name" value="TF_FadR/GntR_C"/>
</dbReference>
<name>A0A1H9B5H6_9BACI</name>
<dbReference type="CDD" id="cd07377">
    <property type="entry name" value="WHTH_GntR"/>
    <property type="match status" value="1"/>
</dbReference>
<dbReference type="SMART" id="SM00345">
    <property type="entry name" value="HTH_GNTR"/>
    <property type="match status" value="1"/>
</dbReference>
<proteinExistence type="predicted"/>
<gene>
    <name evidence="6" type="ORF">SAMN05216232_1056</name>
</gene>
<keyword evidence="4" id="KW-0175">Coiled coil</keyword>
<dbReference type="PANTHER" id="PTHR43537">
    <property type="entry name" value="TRANSCRIPTIONAL REGULATOR, GNTR FAMILY"/>
    <property type="match status" value="1"/>
</dbReference>
<feature type="coiled-coil region" evidence="4">
    <location>
        <begin position="102"/>
        <end position="129"/>
    </location>
</feature>
<comment type="caution">
    <text evidence="6">The sequence shown here is derived from an EMBL/GenBank/DDBJ whole genome shotgun (WGS) entry which is preliminary data.</text>
</comment>
<evidence type="ECO:0000256" key="1">
    <source>
        <dbReference type="ARBA" id="ARBA00023015"/>
    </source>
</evidence>
<dbReference type="SUPFAM" id="SSF46785">
    <property type="entry name" value="Winged helix' DNA-binding domain"/>
    <property type="match status" value="1"/>
</dbReference>
<dbReference type="RefSeq" id="WP_092502785.1">
    <property type="nucleotide sequence ID" value="NZ_FOEH01000001.1"/>
</dbReference>
<dbReference type="Pfam" id="PF07729">
    <property type="entry name" value="FCD"/>
    <property type="match status" value="1"/>
</dbReference>
<accession>A0A1H9B5H6</accession>
<evidence type="ECO:0000256" key="4">
    <source>
        <dbReference type="SAM" id="Coils"/>
    </source>
</evidence>
<organism evidence="6 7">
    <name type="scientific">Virgibacillus subterraneus</name>
    <dbReference type="NCBI Taxonomy" id="621109"/>
    <lineage>
        <taxon>Bacteria</taxon>
        <taxon>Bacillati</taxon>
        <taxon>Bacillota</taxon>
        <taxon>Bacilli</taxon>
        <taxon>Bacillales</taxon>
        <taxon>Bacillaceae</taxon>
        <taxon>Virgibacillus</taxon>
    </lineage>
</organism>
<dbReference type="EMBL" id="FOEH01000001">
    <property type="protein sequence ID" value="SEP84286.1"/>
    <property type="molecule type" value="Genomic_DNA"/>
</dbReference>
<evidence type="ECO:0000256" key="3">
    <source>
        <dbReference type="ARBA" id="ARBA00023163"/>
    </source>
</evidence>
<dbReference type="InterPro" id="IPR011711">
    <property type="entry name" value="GntR_C"/>
</dbReference>
<dbReference type="PRINTS" id="PR00035">
    <property type="entry name" value="HTHGNTR"/>
</dbReference>
<evidence type="ECO:0000259" key="5">
    <source>
        <dbReference type="PROSITE" id="PS50949"/>
    </source>
</evidence>
<dbReference type="Gene3D" id="1.10.10.10">
    <property type="entry name" value="Winged helix-like DNA-binding domain superfamily/Winged helix DNA-binding domain"/>
    <property type="match status" value="1"/>
</dbReference>
<dbReference type="SUPFAM" id="SSF48008">
    <property type="entry name" value="GntR ligand-binding domain-like"/>
    <property type="match status" value="1"/>
</dbReference>
<dbReference type="SMART" id="SM00895">
    <property type="entry name" value="FCD"/>
    <property type="match status" value="1"/>
</dbReference>
<evidence type="ECO:0000313" key="7">
    <source>
        <dbReference type="Proteomes" id="UP000198733"/>
    </source>
</evidence>
<feature type="domain" description="HTH gntR-type" evidence="5">
    <location>
        <begin position="10"/>
        <end position="77"/>
    </location>
</feature>
<dbReference type="Gene3D" id="1.20.120.530">
    <property type="entry name" value="GntR ligand-binding domain-like"/>
    <property type="match status" value="1"/>
</dbReference>
<keyword evidence="7" id="KW-1185">Reference proteome</keyword>
<dbReference type="PROSITE" id="PS50949">
    <property type="entry name" value="HTH_GNTR"/>
    <property type="match status" value="1"/>
</dbReference>
<keyword evidence="2" id="KW-0238">DNA-binding</keyword>
<keyword evidence="1" id="KW-0805">Transcription regulation</keyword>
<dbReference type="InterPro" id="IPR036388">
    <property type="entry name" value="WH-like_DNA-bd_sf"/>
</dbReference>
<dbReference type="InterPro" id="IPR000524">
    <property type="entry name" value="Tscrpt_reg_HTH_GntR"/>
</dbReference>
<protein>
    <submittedName>
        <fullName evidence="6">Transcriptional regulator, GntR family</fullName>
    </submittedName>
</protein>
<keyword evidence="3" id="KW-0804">Transcription</keyword>
<dbReference type="Proteomes" id="UP000198733">
    <property type="component" value="Unassembled WGS sequence"/>
</dbReference>
<reference evidence="6 7" key="1">
    <citation type="submission" date="2016-10" db="EMBL/GenBank/DDBJ databases">
        <authorList>
            <person name="Varghese N."/>
            <person name="Submissions S."/>
        </authorList>
    </citation>
    <scope>NUCLEOTIDE SEQUENCE [LARGE SCALE GENOMIC DNA]</scope>
    <source>
        <strain evidence="6 7">CGMCC 1.7734</strain>
    </source>
</reference>
<dbReference type="PANTHER" id="PTHR43537:SF5">
    <property type="entry name" value="UXU OPERON TRANSCRIPTIONAL REGULATOR"/>
    <property type="match status" value="1"/>
</dbReference>
<dbReference type="InterPro" id="IPR036390">
    <property type="entry name" value="WH_DNA-bd_sf"/>
</dbReference>
<evidence type="ECO:0000313" key="6">
    <source>
        <dbReference type="EMBL" id="SEP84286.1"/>
    </source>
</evidence>
<sequence>MEDDNYIVQKPLSQLIADQLKRKIWNEEIQFGERLLETDLAESFDVSRSTIREALKILEIEELVISQARKGTYVADFTEQDLDEIIELRTLIESQAFTQAIKSLEKKHIEFLEQIIEQMKEKADEKDWNELFDLDMQFHSYVVNLCGNSRIIKIYDSLQVQIRTFLMHLDQYYSSFQAFYDEHKELLKALVSRDVHTVNESVKNHIAYVEAHLLGVK</sequence>
<dbReference type="Pfam" id="PF00392">
    <property type="entry name" value="GntR"/>
    <property type="match status" value="1"/>
</dbReference>